<dbReference type="InterPro" id="IPR016024">
    <property type="entry name" value="ARM-type_fold"/>
</dbReference>
<organism evidence="10 11">
    <name type="scientific">Paramicrosporidium saccamoebae</name>
    <dbReference type="NCBI Taxonomy" id="1246581"/>
    <lineage>
        <taxon>Eukaryota</taxon>
        <taxon>Fungi</taxon>
        <taxon>Fungi incertae sedis</taxon>
        <taxon>Cryptomycota</taxon>
        <taxon>Cryptomycota incertae sedis</taxon>
        <taxon>Paramicrosporidium</taxon>
    </lineage>
</organism>
<comment type="caution">
    <text evidence="10">The sequence shown here is derived from an EMBL/GenBank/DDBJ whole genome shotgun (WGS) entry which is preliminary data.</text>
</comment>
<dbReference type="InterPro" id="IPR041389">
    <property type="entry name" value="Importin_rep_6"/>
</dbReference>
<feature type="domain" description="IPO4/5-like TPR repeats" evidence="9">
    <location>
        <begin position="112"/>
        <end position="261"/>
    </location>
</feature>
<evidence type="ECO:0000259" key="9">
    <source>
        <dbReference type="Pfam" id="PF25780"/>
    </source>
</evidence>
<dbReference type="Pfam" id="PF13513">
    <property type="entry name" value="HEAT_EZ"/>
    <property type="match status" value="1"/>
</dbReference>
<evidence type="ECO:0000256" key="8">
    <source>
        <dbReference type="SAM" id="MobiDB-lite"/>
    </source>
</evidence>
<evidence type="ECO:0000256" key="1">
    <source>
        <dbReference type="ARBA" id="ARBA00004123"/>
    </source>
</evidence>
<dbReference type="OrthoDB" id="543373at2759"/>
<keyword evidence="3" id="KW-0813">Transport</keyword>
<dbReference type="GO" id="GO:0005634">
    <property type="term" value="C:nucleus"/>
    <property type="evidence" value="ECO:0007669"/>
    <property type="project" value="UniProtKB-SubCell"/>
</dbReference>
<feature type="region of interest" description="Disordered" evidence="8">
    <location>
        <begin position="813"/>
        <end position="832"/>
    </location>
</feature>
<sequence>MITNEAVAQLQQILVGLSSSDNSIREKHEQAFEQNWISQPEVLFPSLCMVITMDQTPTSRSLAAIILRRVLGKSIPAPTGGKNVRLWSTLSADAQKNCGETLLNSWKGESVKEVRNKISDAIAEVARIVNLHEEWPQLLTLIWSVDVSQPSELIESSLRILAAVPECIQNQKGELVASYLIQFFNHAEVQVQLAAVKALCAVVSVSSDDKKQAYANIVNGIPNILAAFAQASAEEALTDCIQSIVEMADDCPKLFRPQATRLAPVLCAITDCKEGQFEDDTRSVALELLTTLVEVIPGTFKKQKELTGTVVILILKMISSGLDDGQEWYQITPDDEFEEEDLSLTAEAALDRVAIALGGKTLLPSLMSSIPGMIRSSEWKHRYGALRAIANMAEGCADLLEDRLEELLGLVWPSFKDAHPRVQYAACHALGQLCTDFAGPLQEHFAQQCLASLVGVLVSSNQPRVQCHAAAALINFAEGVDSAIISPVLDGLLDRLVSLLGTSTLYLQEQVIASMAAFSSASGVSFSRFLPQVIPLLMNCLTSNLDKSYRQLQCRALEAVTMVALAVGKEHFRPYSQPLLDVMVKLQQAEHDSDDLILDYLAPSWVRICQVLETEFSPFIPLVLPRLLSDAAADPDIAVIDAANPTAEDDYDPNEWEFATIRGRRLGIHTATLDNKCAAVENLAVYIATLQKDFAPFAEQTFSTVLPLVSFTMHEGVQSASVEALASLIKVVYEAGKPSNLATVKSMTQQSLTAMLSQLQESGDSEVLVSILDAMADICNISSGEILPEGLLYQSFDAINALLTILMRSQSRSSAQVDEDEEDDEEKRAEDDENVMYGITRLAAALFKCFKEASLAPSETLLKFCLGCIMPGKSGLLPHRHAALCILDDLVHWLGVHTFPIRDHVAQSFAKGLVDEDPDNRQAAVFGVGMCSEHAPSVYEQFCRDSKAPSVITVTDNAMSAVARICQAYGVDLKTVLPIWITGLPVTHDEAEAPTVYKWLLTLLGNGDISVTDEQGTHILRALVEVLVKNCIADPTLKNQIKSAAASLQQQLSPDLTQSAISGFTPEQLAKLSQ</sequence>
<evidence type="ECO:0000256" key="4">
    <source>
        <dbReference type="ARBA" id="ARBA00022490"/>
    </source>
</evidence>
<keyword evidence="4" id="KW-0963">Cytoplasm</keyword>
<evidence type="ECO:0000256" key="6">
    <source>
        <dbReference type="ARBA" id="ARBA00022927"/>
    </source>
</evidence>
<dbReference type="Pfam" id="PF25780">
    <property type="entry name" value="TPR_IPO5"/>
    <property type="match status" value="1"/>
</dbReference>
<dbReference type="Gene3D" id="1.25.10.10">
    <property type="entry name" value="Leucine-rich Repeat Variant"/>
    <property type="match status" value="1"/>
</dbReference>
<keyword evidence="7" id="KW-0539">Nucleus</keyword>
<keyword evidence="11" id="KW-1185">Reference proteome</keyword>
<evidence type="ECO:0000256" key="2">
    <source>
        <dbReference type="ARBA" id="ARBA00004496"/>
    </source>
</evidence>
<dbReference type="EMBL" id="MTSL01000112">
    <property type="protein sequence ID" value="PJF18626.1"/>
    <property type="molecule type" value="Genomic_DNA"/>
</dbReference>
<dbReference type="Pfam" id="PF18829">
    <property type="entry name" value="Importin_rep_6"/>
    <property type="match status" value="1"/>
</dbReference>
<dbReference type="PANTHER" id="PTHR10527">
    <property type="entry name" value="IMPORTIN BETA"/>
    <property type="match status" value="1"/>
</dbReference>
<accession>A0A2H9TLL2</accession>
<evidence type="ECO:0000256" key="7">
    <source>
        <dbReference type="ARBA" id="ARBA00023242"/>
    </source>
</evidence>
<gene>
    <name evidence="10" type="ORF">PSACC_01568</name>
</gene>
<evidence type="ECO:0000256" key="3">
    <source>
        <dbReference type="ARBA" id="ARBA00022448"/>
    </source>
</evidence>
<dbReference type="Pfam" id="PF18808">
    <property type="entry name" value="Importin_rep_4"/>
    <property type="match status" value="1"/>
</dbReference>
<dbReference type="GO" id="GO:0006606">
    <property type="term" value="P:protein import into nucleus"/>
    <property type="evidence" value="ECO:0007669"/>
    <property type="project" value="InterPro"/>
</dbReference>
<keyword evidence="6" id="KW-0653">Protein transport</keyword>
<evidence type="ECO:0000313" key="11">
    <source>
        <dbReference type="Proteomes" id="UP000240830"/>
    </source>
</evidence>
<dbReference type="InterPro" id="IPR011989">
    <property type="entry name" value="ARM-like"/>
</dbReference>
<dbReference type="InterPro" id="IPR057672">
    <property type="entry name" value="TPR_IPO4/5"/>
</dbReference>
<dbReference type="GO" id="GO:0005737">
    <property type="term" value="C:cytoplasm"/>
    <property type="evidence" value="ECO:0007669"/>
    <property type="project" value="UniProtKB-SubCell"/>
</dbReference>
<dbReference type="STRING" id="1246581.A0A2H9TLL2"/>
<protein>
    <submittedName>
        <fullName evidence="10">Karyopherin Sal3</fullName>
    </submittedName>
</protein>
<keyword evidence="5" id="KW-0677">Repeat</keyword>
<evidence type="ECO:0000256" key="5">
    <source>
        <dbReference type="ARBA" id="ARBA00022737"/>
    </source>
</evidence>
<name>A0A2H9TLL2_9FUNG</name>
<dbReference type="Proteomes" id="UP000240830">
    <property type="component" value="Unassembled WGS sequence"/>
</dbReference>
<evidence type="ECO:0000313" key="10">
    <source>
        <dbReference type="EMBL" id="PJF18626.1"/>
    </source>
</evidence>
<reference evidence="10 11" key="1">
    <citation type="submission" date="2016-10" db="EMBL/GenBank/DDBJ databases">
        <title>The genome of Paramicrosporidium saccamoebae is the missing link in understanding Cryptomycota and Microsporidia evolution.</title>
        <authorList>
            <person name="Quandt C.A."/>
            <person name="Beaudet D."/>
            <person name="Corsaro D."/>
            <person name="Michel R."/>
            <person name="Corradi N."/>
            <person name="James T."/>
        </authorList>
    </citation>
    <scope>NUCLEOTIDE SEQUENCE [LARGE SCALE GENOMIC DNA]</scope>
    <source>
        <strain evidence="10 11">KSL3</strain>
    </source>
</reference>
<comment type="subcellular location">
    <subcellularLocation>
        <location evidence="2">Cytoplasm</location>
    </subcellularLocation>
    <subcellularLocation>
        <location evidence="1">Nucleus</location>
    </subcellularLocation>
</comment>
<dbReference type="AlphaFoldDB" id="A0A2H9TLL2"/>
<dbReference type="InterPro" id="IPR041653">
    <property type="entry name" value="Importin_rep_4"/>
</dbReference>
<dbReference type="InterPro" id="IPR040122">
    <property type="entry name" value="Importin_beta"/>
</dbReference>
<dbReference type="SUPFAM" id="SSF48371">
    <property type="entry name" value="ARM repeat"/>
    <property type="match status" value="2"/>
</dbReference>
<proteinExistence type="predicted"/>